<dbReference type="PROSITE" id="PS50181">
    <property type="entry name" value="FBOX"/>
    <property type="match status" value="1"/>
</dbReference>
<sequence length="228" mass="25735">MCIRNDDKDLPMQVLPEQPLLTTNRDHDNAYQEHRELRTGAMGCTGQPSESNRLPQETIPGFENLPEVLKMEVLLRLDPASLCCIACVNRPFRALANSILDDWRPQLIKKVQEAFRETVSQAAAAPTLVTLLMAGVVAYRDLPSWQRRDDRSLLAFCQRHAYATTNNSEWRVASHLISALVLGQHPVEHTSQNLLPAGNTPMDAYDKFYISLLVKLSITSYLMEKSMT</sequence>
<evidence type="ECO:0000259" key="1">
    <source>
        <dbReference type="PROSITE" id="PS50181"/>
    </source>
</evidence>
<dbReference type="Gene3D" id="1.20.1280.50">
    <property type="match status" value="1"/>
</dbReference>
<dbReference type="InterPro" id="IPR001810">
    <property type="entry name" value="F-box_dom"/>
</dbReference>
<dbReference type="InterPro" id="IPR036047">
    <property type="entry name" value="F-box-like_dom_sf"/>
</dbReference>
<protein>
    <recommendedName>
        <fullName evidence="1">F-box domain-containing protein</fullName>
    </recommendedName>
</protein>
<comment type="caution">
    <text evidence="2">The sequence shown here is derived from an EMBL/GenBank/DDBJ whole genome shotgun (WGS) entry which is preliminary data.</text>
</comment>
<dbReference type="EMBL" id="JALJOR010000002">
    <property type="protein sequence ID" value="KAK9824444.1"/>
    <property type="molecule type" value="Genomic_DNA"/>
</dbReference>
<accession>A0AAW1QSI8</accession>
<keyword evidence="3" id="KW-1185">Reference proteome</keyword>
<feature type="domain" description="F-box" evidence="1">
    <location>
        <begin position="59"/>
        <end position="106"/>
    </location>
</feature>
<dbReference type="Pfam" id="PF00646">
    <property type="entry name" value="F-box"/>
    <property type="match status" value="1"/>
</dbReference>
<dbReference type="SUPFAM" id="SSF81383">
    <property type="entry name" value="F-box domain"/>
    <property type="match status" value="1"/>
</dbReference>
<proteinExistence type="predicted"/>
<dbReference type="AlphaFoldDB" id="A0AAW1QSI8"/>
<reference evidence="2 3" key="1">
    <citation type="journal article" date="2024" name="Nat. Commun.">
        <title>Phylogenomics reveals the evolutionary origins of lichenization in chlorophyte algae.</title>
        <authorList>
            <person name="Puginier C."/>
            <person name="Libourel C."/>
            <person name="Otte J."/>
            <person name="Skaloud P."/>
            <person name="Haon M."/>
            <person name="Grisel S."/>
            <person name="Petersen M."/>
            <person name="Berrin J.G."/>
            <person name="Delaux P.M."/>
            <person name="Dal Grande F."/>
            <person name="Keller J."/>
        </authorList>
    </citation>
    <scope>NUCLEOTIDE SEQUENCE [LARGE SCALE GENOMIC DNA]</scope>
    <source>
        <strain evidence="2 3">SAG 2043</strain>
    </source>
</reference>
<name>A0AAW1QSI8_9CHLO</name>
<organism evidence="2 3">
    <name type="scientific">[Myrmecia] bisecta</name>
    <dbReference type="NCBI Taxonomy" id="41462"/>
    <lineage>
        <taxon>Eukaryota</taxon>
        <taxon>Viridiplantae</taxon>
        <taxon>Chlorophyta</taxon>
        <taxon>core chlorophytes</taxon>
        <taxon>Trebouxiophyceae</taxon>
        <taxon>Trebouxiales</taxon>
        <taxon>Trebouxiaceae</taxon>
        <taxon>Myrmecia</taxon>
    </lineage>
</organism>
<evidence type="ECO:0000313" key="2">
    <source>
        <dbReference type="EMBL" id="KAK9824444.1"/>
    </source>
</evidence>
<evidence type="ECO:0000313" key="3">
    <source>
        <dbReference type="Proteomes" id="UP001489004"/>
    </source>
</evidence>
<gene>
    <name evidence="2" type="ORF">WJX72_010291</name>
</gene>
<dbReference type="Proteomes" id="UP001489004">
    <property type="component" value="Unassembled WGS sequence"/>
</dbReference>